<dbReference type="EMBL" id="CM047903">
    <property type="protein sequence ID" value="KAJ0092083.1"/>
    <property type="molecule type" value="Genomic_DNA"/>
</dbReference>
<sequence length="194" mass="22448">MKGKRNAGVLIVCALIMEVYWILWLDRNRRHFEDICGKGSYVNVCDVDGRVRRYHTMKTRRGITKCIDLKSFHDPMKGYLINDTCVFGAEVFVVKCVSKGECLSMIKEPARCYHLWKIVKFSNLLDETYRSKPFGDYNWKILLYPNGFRHAKGNSISIFLSPANPSIPNDTTKLLAKCIVRVKDQIKGRHIELE</sequence>
<protein>
    <submittedName>
        <fullName evidence="1">Uncharacterized protein</fullName>
    </submittedName>
</protein>
<proteinExistence type="predicted"/>
<organism evidence="1 2">
    <name type="scientific">Pistacia atlantica</name>
    <dbReference type="NCBI Taxonomy" id="434234"/>
    <lineage>
        <taxon>Eukaryota</taxon>
        <taxon>Viridiplantae</taxon>
        <taxon>Streptophyta</taxon>
        <taxon>Embryophyta</taxon>
        <taxon>Tracheophyta</taxon>
        <taxon>Spermatophyta</taxon>
        <taxon>Magnoliopsida</taxon>
        <taxon>eudicotyledons</taxon>
        <taxon>Gunneridae</taxon>
        <taxon>Pentapetalae</taxon>
        <taxon>rosids</taxon>
        <taxon>malvids</taxon>
        <taxon>Sapindales</taxon>
        <taxon>Anacardiaceae</taxon>
        <taxon>Pistacia</taxon>
    </lineage>
</organism>
<comment type="caution">
    <text evidence="1">The sequence shown here is derived from an EMBL/GenBank/DDBJ whole genome shotgun (WGS) entry which is preliminary data.</text>
</comment>
<evidence type="ECO:0000313" key="2">
    <source>
        <dbReference type="Proteomes" id="UP001164250"/>
    </source>
</evidence>
<dbReference type="Proteomes" id="UP001164250">
    <property type="component" value="Chromosome 7"/>
</dbReference>
<accession>A0ACC1AZI9</accession>
<evidence type="ECO:0000313" key="1">
    <source>
        <dbReference type="EMBL" id="KAJ0092083.1"/>
    </source>
</evidence>
<gene>
    <name evidence="1" type="ORF">Patl1_27036</name>
</gene>
<reference evidence="2" key="1">
    <citation type="journal article" date="2023" name="G3 (Bethesda)">
        <title>Genome assembly and association tests identify interacting loci associated with vigor, precocity, and sex in interspecific pistachio rootstocks.</title>
        <authorList>
            <person name="Palmer W."/>
            <person name="Jacygrad E."/>
            <person name="Sagayaradj S."/>
            <person name="Cavanaugh K."/>
            <person name="Han R."/>
            <person name="Bertier L."/>
            <person name="Beede B."/>
            <person name="Kafkas S."/>
            <person name="Golino D."/>
            <person name="Preece J."/>
            <person name="Michelmore R."/>
        </authorList>
    </citation>
    <scope>NUCLEOTIDE SEQUENCE [LARGE SCALE GENOMIC DNA]</scope>
</reference>
<name>A0ACC1AZI9_9ROSI</name>
<keyword evidence="2" id="KW-1185">Reference proteome</keyword>